<dbReference type="PANTHER" id="PTHR43384">
    <property type="entry name" value="SEPTUM SITE-DETERMINING PROTEIN MIND HOMOLOG, CHLOROPLASTIC-RELATED"/>
    <property type="match status" value="1"/>
</dbReference>
<feature type="domain" description="AAA" evidence="1">
    <location>
        <begin position="139"/>
        <end position="306"/>
    </location>
</feature>
<dbReference type="Proteomes" id="UP000002505">
    <property type="component" value="Plasmid pACHL01"/>
</dbReference>
<evidence type="ECO:0000313" key="3">
    <source>
        <dbReference type="Proteomes" id="UP000002505"/>
    </source>
</evidence>
<reference evidence="2" key="1">
    <citation type="submission" date="2009-01" db="EMBL/GenBank/DDBJ databases">
        <title>Complete sequence of plasmid1 of Arthrobacter chlorophenolicus A6.</title>
        <authorList>
            <consortium name="US DOE Joint Genome Institute"/>
            <person name="Lucas S."/>
            <person name="Copeland A."/>
            <person name="Lapidus A."/>
            <person name="Glavina del Rio T."/>
            <person name="Tice H."/>
            <person name="Bruce D."/>
            <person name="Goodwin L."/>
            <person name="Pitluck S."/>
            <person name="Goltsman E."/>
            <person name="Clum A."/>
            <person name="Larimer F."/>
            <person name="Land M."/>
            <person name="Hauser L."/>
            <person name="Kyrpides N."/>
            <person name="Mikhailova N."/>
            <person name="Jansson J."/>
            <person name="Richardson P."/>
        </authorList>
    </citation>
    <scope>NUCLEOTIDE SEQUENCE [LARGE SCALE GENOMIC DNA]</scope>
    <source>
        <strain evidence="2">A6</strain>
        <plasmid evidence="2">pACHL01</plasmid>
    </source>
</reference>
<dbReference type="GO" id="GO:0051782">
    <property type="term" value="P:negative regulation of cell division"/>
    <property type="evidence" value="ECO:0007669"/>
    <property type="project" value="TreeGrafter"/>
</dbReference>
<protein>
    <submittedName>
        <fullName evidence="2">Cobyrinic acid ac-diamide synthase</fullName>
    </submittedName>
</protein>
<gene>
    <name evidence="2" type="ordered locus">Achl_4443</name>
</gene>
<geneLocation type="plasmid" evidence="2 3">
    <name>pACHL01</name>
</geneLocation>
<proteinExistence type="predicted"/>
<dbReference type="InterPro" id="IPR027417">
    <property type="entry name" value="P-loop_NTPase"/>
</dbReference>
<dbReference type="Pfam" id="PF13614">
    <property type="entry name" value="AAA_31"/>
    <property type="match status" value="1"/>
</dbReference>
<keyword evidence="2" id="KW-0614">Plasmid</keyword>
<accession>B8HIZ7</accession>
<dbReference type="GO" id="GO:0016887">
    <property type="term" value="F:ATP hydrolysis activity"/>
    <property type="evidence" value="ECO:0007669"/>
    <property type="project" value="TreeGrafter"/>
</dbReference>
<dbReference type="InterPro" id="IPR050625">
    <property type="entry name" value="ParA/MinD_ATPase"/>
</dbReference>
<dbReference type="GO" id="GO:0005524">
    <property type="term" value="F:ATP binding"/>
    <property type="evidence" value="ECO:0007669"/>
    <property type="project" value="TreeGrafter"/>
</dbReference>
<dbReference type="GO" id="GO:0005829">
    <property type="term" value="C:cytosol"/>
    <property type="evidence" value="ECO:0007669"/>
    <property type="project" value="TreeGrafter"/>
</dbReference>
<keyword evidence="3" id="KW-1185">Reference proteome</keyword>
<dbReference type="GO" id="GO:0009898">
    <property type="term" value="C:cytoplasmic side of plasma membrane"/>
    <property type="evidence" value="ECO:0007669"/>
    <property type="project" value="TreeGrafter"/>
</dbReference>
<dbReference type="SUPFAM" id="SSF52540">
    <property type="entry name" value="P-loop containing nucleoside triphosphate hydrolases"/>
    <property type="match status" value="1"/>
</dbReference>
<organism evidence="2 3">
    <name type="scientific">Pseudarthrobacter chlorophenolicus (strain ATCC 700700 / DSM 12829 / CIP 107037 / JCM 12360 / KCTC 9906 / NCIMB 13794 / A6)</name>
    <name type="common">Arthrobacter chlorophenolicus</name>
    <dbReference type="NCBI Taxonomy" id="452863"/>
    <lineage>
        <taxon>Bacteria</taxon>
        <taxon>Bacillati</taxon>
        <taxon>Actinomycetota</taxon>
        <taxon>Actinomycetes</taxon>
        <taxon>Micrococcales</taxon>
        <taxon>Micrococcaceae</taxon>
        <taxon>Pseudarthrobacter</taxon>
    </lineage>
</organism>
<dbReference type="PANTHER" id="PTHR43384:SF13">
    <property type="entry name" value="SLR0110 PROTEIN"/>
    <property type="match status" value="1"/>
</dbReference>
<dbReference type="HOGENOM" id="CLU_033160_3_0_11"/>
<name>B8HIZ7_PSECP</name>
<evidence type="ECO:0000259" key="1">
    <source>
        <dbReference type="Pfam" id="PF13614"/>
    </source>
</evidence>
<dbReference type="Gene3D" id="3.40.50.300">
    <property type="entry name" value="P-loop containing nucleotide triphosphate hydrolases"/>
    <property type="match status" value="1"/>
</dbReference>
<dbReference type="Gene3D" id="3.40.50.2300">
    <property type="match status" value="1"/>
</dbReference>
<dbReference type="EMBL" id="CP001342">
    <property type="protein sequence ID" value="ACL42394.1"/>
    <property type="molecule type" value="Genomic_DNA"/>
</dbReference>
<dbReference type="KEGG" id="ach:Achl_4443"/>
<dbReference type="InterPro" id="IPR025669">
    <property type="entry name" value="AAA_dom"/>
</dbReference>
<evidence type="ECO:0000313" key="2">
    <source>
        <dbReference type="EMBL" id="ACL42394.1"/>
    </source>
</evidence>
<sequence>MISPDAAFGQRVRLAISGLPGSMQSFAGTPLAKTPEEVLGVISDGAPQVILLGPGVNLDEALRLASAFDVQHPDISLVLVRETDPDLTLTAMRCGIRDILAPDAEPDTIRVLLERACQSAASRRRSISPSSAPEEPLGRIIAVAAAKGGVGKTTVATNIAVGLGRIAPMSTVLVDLDTQFGDVDTVLRIVPEHTLKDAVTGAAAQDTMVLKTLLSVHPASIYALCAPSDPADSNRISGEEITHMLRQLASEFRYVVVDTAPGLGEHTLAALEAATDLVLLCGMDVPSVRGARKELDVLDKLQMTSQKRHLVVNNATRDSGLSIQDIEATLGAPVNLAIPRSKALAYSTNQGEPLLHQRSRDKAAKALHQLVDRFDPESAQLRKGLHRRAGV</sequence>
<dbReference type="AlphaFoldDB" id="B8HIZ7"/>